<dbReference type="HOGENOM" id="CLU_100685_0_0_1"/>
<keyword evidence="3" id="KW-1185">Reference proteome</keyword>
<reference evidence="3" key="2">
    <citation type="submission" date="2015-01" db="EMBL/GenBank/DDBJ databases">
        <title>Evolutionary Origins and Diversification of the Mycorrhizal Mutualists.</title>
        <authorList>
            <consortium name="DOE Joint Genome Institute"/>
            <consortium name="Mycorrhizal Genomics Consortium"/>
            <person name="Kohler A."/>
            <person name="Kuo A."/>
            <person name="Nagy L.G."/>
            <person name="Floudas D."/>
            <person name="Copeland A."/>
            <person name="Barry K.W."/>
            <person name="Cichocki N."/>
            <person name="Veneault-Fourrey C."/>
            <person name="LaButti K."/>
            <person name="Lindquist E.A."/>
            <person name="Lipzen A."/>
            <person name="Lundell T."/>
            <person name="Morin E."/>
            <person name="Murat C."/>
            <person name="Riley R."/>
            <person name="Ohm R."/>
            <person name="Sun H."/>
            <person name="Tunlid A."/>
            <person name="Henrissat B."/>
            <person name="Grigoriev I.V."/>
            <person name="Hibbett D.S."/>
            <person name="Martin F."/>
        </authorList>
    </citation>
    <scope>NUCLEOTIDE SEQUENCE [LARGE SCALE GENOMIC DNA]</scope>
    <source>
        <strain evidence="3">441</strain>
    </source>
</reference>
<dbReference type="AlphaFoldDB" id="A0A0C9YH03"/>
<name>A0A0C9YH03_9AGAM</name>
<accession>A0A0C9YH03</accession>
<evidence type="ECO:0000313" key="3">
    <source>
        <dbReference type="Proteomes" id="UP000054018"/>
    </source>
</evidence>
<gene>
    <name evidence="2" type="ORF">PISMIDRAFT_18181</name>
</gene>
<dbReference type="Proteomes" id="UP000054018">
    <property type="component" value="Unassembled WGS sequence"/>
</dbReference>
<proteinExistence type="predicted"/>
<evidence type="ECO:0000313" key="2">
    <source>
        <dbReference type="EMBL" id="KIK13174.1"/>
    </source>
</evidence>
<evidence type="ECO:0000256" key="1">
    <source>
        <dbReference type="SAM" id="MobiDB-lite"/>
    </source>
</evidence>
<dbReference type="EMBL" id="KN834015">
    <property type="protein sequence ID" value="KIK13174.1"/>
    <property type="molecule type" value="Genomic_DNA"/>
</dbReference>
<reference evidence="2 3" key="1">
    <citation type="submission" date="2014-04" db="EMBL/GenBank/DDBJ databases">
        <authorList>
            <consortium name="DOE Joint Genome Institute"/>
            <person name="Kuo A."/>
            <person name="Kohler A."/>
            <person name="Costa M.D."/>
            <person name="Nagy L.G."/>
            <person name="Floudas D."/>
            <person name="Copeland A."/>
            <person name="Barry K.W."/>
            <person name="Cichocki N."/>
            <person name="Veneault-Fourrey C."/>
            <person name="LaButti K."/>
            <person name="Lindquist E.A."/>
            <person name="Lipzen A."/>
            <person name="Lundell T."/>
            <person name="Morin E."/>
            <person name="Murat C."/>
            <person name="Sun H."/>
            <person name="Tunlid A."/>
            <person name="Henrissat B."/>
            <person name="Grigoriev I.V."/>
            <person name="Hibbett D.S."/>
            <person name="Martin F."/>
            <person name="Nordberg H.P."/>
            <person name="Cantor M.N."/>
            <person name="Hua S.X."/>
        </authorList>
    </citation>
    <scope>NUCLEOTIDE SEQUENCE [LARGE SCALE GENOMIC DNA]</scope>
    <source>
        <strain evidence="2 3">441</strain>
    </source>
</reference>
<sequence>MQTLQSAEAPPPPSQFEGLQIEQGDDPNRSRRIDFSDPDQTQLWELFMLGLTGPPLSVDECRALECAGLAKADTAEDVLQVLHNFKLWHVGPVSAGNYPYEKTLDLYIVQVMKQIGADIQQLVENRVKTMHLGHYMIDSIDLLELSRYPHTAHNIQLYTGGPPYPT</sequence>
<feature type="region of interest" description="Disordered" evidence="1">
    <location>
        <begin position="1"/>
        <end position="29"/>
    </location>
</feature>
<protein>
    <submittedName>
        <fullName evidence="2">Uncharacterized protein</fullName>
    </submittedName>
</protein>
<organism evidence="2 3">
    <name type="scientific">Pisolithus microcarpus 441</name>
    <dbReference type="NCBI Taxonomy" id="765257"/>
    <lineage>
        <taxon>Eukaryota</taxon>
        <taxon>Fungi</taxon>
        <taxon>Dikarya</taxon>
        <taxon>Basidiomycota</taxon>
        <taxon>Agaricomycotina</taxon>
        <taxon>Agaricomycetes</taxon>
        <taxon>Agaricomycetidae</taxon>
        <taxon>Boletales</taxon>
        <taxon>Sclerodermatineae</taxon>
        <taxon>Pisolithaceae</taxon>
        <taxon>Pisolithus</taxon>
    </lineage>
</organism>